<keyword evidence="3" id="KW-0812">Transmembrane</keyword>
<dbReference type="InterPro" id="IPR007156">
    <property type="entry name" value="MamQ_LemA"/>
</dbReference>
<name>A0A3A1YCG8_9GAMM</name>
<organism evidence="6 7">
    <name type="scientific">Psittacicella gerlachiana</name>
    <dbReference type="NCBI Taxonomy" id="2028574"/>
    <lineage>
        <taxon>Bacteria</taxon>
        <taxon>Pseudomonadati</taxon>
        <taxon>Pseudomonadota</taxon>
        <taxon>Gammaproteobacteria</taxon>
        <taxon>Pasteurellales</taxon>
        <taxon>Psittacicellaceae</taxon>
        <taxon>Psittacicella</taxon>
    </lineage>
</organism>
<dbReference type="Proteomes" id="UP000265964">
    <property type="component" value="Unassembled WGS sequence"/>
</dbReference>
<proteinExistence type="inferred from homology"/>
<dbReference type="EMBL" id="NRJF01000121">
    <property type="protein sequence ID" value="RIY34878.1"/>
    <property type="molecule type" value="Genomic_DNA"/>
</dbReference>
<dbReference type="GO" id="GO:0016020">
    <property type="term" value="C:membrane"/>
    <property type="evidence" value="ECO:0007669"/>
    <property type="project" value="UniProtKB-SubCell"/>
</dbReference>
<accession>A0A3A1YCG8</accession>
<evidence type="ECO:0000313" key="6">
    <source>
        <dbReference type="EMBL" id="RIY34878.1"/>
    </source>
</evidence>
<keyword evidence="4" id="KW-1133">Transmembrane helix</keyword>
<dbReference type="PANTHER" id="PTHR34478">
    <property type="entry name" value="PROTEIN LEMA"/>
    <property type="match status" value="1"/>
</dbReference>
<dbReference type="Gene3D" id="1.20.1440.20">
    <property type="entry name" value="LemA-like domain"/>
    <property type="match status" value="1"/>
</dbReference>
<evidence type="ECO:0000256" key="5">
    <source>
        <dbReference type="ARBA" id="ARBA00023136"/>
    </source>
</evidence>
<dbReference type="SUPFAM" id="SSF140478">
    <property type="entry name" value="LemA-like"/>
    <property type="match status" value="1"/>
</dbReference>
<protein>
    <submittedName>
        <fullName evidence="6">LemA family protein</fullName>
    </submittedName>
</protein>
<dbReference type="AlphaFoldDB" id="A0A3A1YCG8"/>
<dbReference type="Pfam" id="PF04011">
    <property type="entry name" value="LemA"/>
    <property type="match status" value="1"/>
</dbReference>
<evidence type="ECO:0000313" key="7">
    <source>
        <dbReference type="Proteomes" id="UP000265964"/>
    </source>
</evidence>
<comment type="subcellular location">
    <subcellularLocation>
        <location evidence="1">Membrane</location>
        <topology evidence="1">Single-pass membrane protein</topology>
    </subcellularLocation>
</comment>
<gene>
    <name evidence="6" type="ORF">CKF59_04585</name>
</gene>
<evidence type="ECO:0000256" key="3">
    <source>
        <dbReference type="ARBA" id="ARBA00022692"/>
    </source>
</evidence>
<evidence type="ECO:0000256" key="1">
    <source>
        <dbReference type="ARBA" id="ARBA00004167"/>
    </source>
</evidence>
<dbReference type="InterPro" id="IPR023353">
    <property type="entry name" value="LemA-like_dom_sf"/>
</dbReference>
<comment type="similarity">
    <text evidence="2">Belongs to the LemA family.</text>
</comment>
<sequence>MRSKKLVYLIIALAIVIFAVIKGTTTYNTLTTSQQQVNLALSQIETQYQRRYDLVPNLVNTIKAQANFEQKTLTDVINARAQATSVKLNAEDLTEEKLQQLQQSQNGLTQALSRLLMVTENYPTLRTNESFINFQAQLEGIENRIAYARDDFNQKVLAYNTLLKTFPNSIYAKILGFKTIPYFQAVSGAQTAPVVDFGN</sequence>
<dbReference type="PANTHER" id="PTHR34478:SF2">
    <property type="entry name" value="MEMBRANE PROTEIN"/>
    <property type="match status" value="1"/>
</dbReference>
<keyword evidence="5" id="KW-0472">Membrane</keyword>
<dbReference type="RefSeq" id="WP_119534798.1">
    <property type="nucleotide sequence ID" value="NZ_NRJF01000121.1"/>
</dbReference>
<evidence type="ECO:0000256" key="2">
    <source>
        <dbReference type="ARBA" id="ARBA00008854"/>
    </source>
</evidence>
<keyword evidence="7" id="KW-1185">Reference proteome</keyword>
<dbReference type="OrthoDB" id="9804152at2"/>
<comment type="caution">
    <text evidence="6">The sequence shown here is derived from an EMBL/GenBank/DDBJ whole genome shotgun (WGS) entry which is preliminary data.</text>
</comment>
<evidence type="ECO:0000256" key="4">
    <source>
        <dbReference type="ARBA" id="ARBA00022989"/>
    </source>
</evidence>
<reference evidence="6 7" key="1">
    <citation type="submission" date="2017-08" db="EMBL/GenBank/DDBJ databases">
        <title>Reclassification of Bisgaard taxon 37 and 44.</title>
        <authorList>
            <person name="Christensen H."/>
        </authorList>
    </citation>
    <scope>NUCLEOTIDE SEQUENCE [LARGE SCALE GENOMIC DNA]</scope>
    <source>
        <strain evidence="6 7">EEAB3T1</strain>
    </source>
</reference>